<evidence type="ECO:0000313" key="1">
    <source>
        <dbReference type="EMBL" id="KIK76208.1"/>
    </source>
</evidence>
<dbReference type="AlphaFoldDB" id="A0A0D0CLP1"/>
<evidence type="ECO:0000313" key="2">
    <source>
        <dbReference type="Proteomes" id="UP000054538"/>
    </source>
</evidence>
<organism evidence="1 2">
    <name type="scientific">Paxillus rubicundulus Ve08.2h10</name>
    <dbReference type="NCBI Taxonomy" id="930991"/>
    <lineage>
        <taxon>Eukaryota</taxon>
        <taxon>Fungi</taxon>
        <taxon>Dikarya</taxon>
        <taxon>Basidiomycota</taxon>
        <taxon>Agaricomycotina</taxon>
        <taxon>Agaricomycetes</taxon>
        <taxon>Agaricomycetidae</taxon>
        <taxon>Boletales</taxon>
        <taxon>Paxilineae</taxon>
        <taxon>Paxillaceae</taxon>
        <taxon>Paxillus</taxon>
    </lineage>
</organism>
<dbReference type="EMBL" id="KN827613">
    <property type="protein sequence ID" value="KIK76208.1"/>
    <property type="molecule type" value="Genomic_DNA"/>
</dbReference>
<dbReference type="InParanoid" id="A0A0D0CLP1"/>
<dbReference type="Proteomes" id="UP000054538">
    <property type="component" value="Unassembled WGS sequence"/>
</dbReference>
<dbReference type="HOGENOM" id="CLU_2427704_0_0_1"/>
<accession>A0A0D0CLP1</accession>
<sequence>MSDTNCLLVRAKYSGLIGASPISFMVLSVPPFQVPGQRKKSVDLIAGSIGLASAVPLGEFPSQSVLFPPFPSVLVAWNVCQESGWNVLLRS</sequence>
<reference evidence="1 2" key="1">
    <citation type="submission" date="2014-04" db="EMBL/GenBank/DDBJ databases">
        <authorList>
            <consortium name="DOE Joint Genome Institute"/>
            <person name="Kuo A."/>
            <person name="Kohler A."/>
            <person name="Jargeat P."/>
            <person name="Nagy L.G."/>
            <person name="Floudas D."/>
            <person name="Copeland A."/>
            <person name="Barry K.W."/>
            <person name="Cichocki N."/>
            <person name="Veneault-Fourrey C."/>
            <person name="LaButti K."/>
            <person name="Lindquist E.A."/>
            <person name="Lipzen A."/>
            <person name="Lundell T."/>
            <person name="Morin E."/>
            <person name="Murat C."/>
            <person name="Sun H."/>
            <person name="Tunlid A."/>
            <person name="Henrissat B."/>
            <person name="Grigoriev I.V."/>
            <person name="Hibbett D.S."/>
            <person name="Martin F."/>
            <person name="Nordberg H.P."/>
            <person name="Cantor M.N."/>
            <person name="Hua S.X."/>
        </authorList>
    </citation>
    <scope>NUCLEOTIDE SEQUENCE [LARGE SCALE GENOMIC DNA]</scope>
    <source>
        <strain evidence="1 2">Ve08.2h10</strain>
    </source>
</reference>
<gene>
    <name evidence="1" type="ORF">PAXRUDRAFT_835423</name>
</gene>
<reference evidence="2" key="2">
    <citation type="submission" date="2015-01" db="EMBL/GenBank/DDBJ databases">
        <title>Evolutionary Origins and Diversification of the Mycorrhizal Mutualists.</title>
        <authorList>
            <consortium name="DOE Joint Genome Institute"/>
            <consortium name="Mycorrhizal Genomics Consortium"/>
            <person name="Kohler A."/>
            <person name="Kuo A."/>
            <person name="Nagy L.G."/>
            <person name="Floudas D."/>
            <person name="Copeland A."/>
            <person name="Barry K.W."/>
            <person name="Cichocki N."/>
            <person name="Veneault-Fourrey C."/>
            <person name="LaButti K."/>
            <person name="Lindquist E.A."/>
            <person name="Lipzen A."/>
            <person name="Lundell T."/>
            <person name="Morin E."/>
            <person name="Murat C."/>
            <person name="Riley R."/>
            <person name="Ohm R."/>
            <person name="Sun H."/>
            <person name="Tunlid A."/>
            <person name="Henrissat B."/>
            <person name="Grigoriev I.V."/>
            <person name="Hibbett D.S."/>
            <person name="Martin F."/>
        </authorList>
    </citation>
    <scope>NUCLEOTIDE SEQUENCE [LARGE SCALE GENOMIC DNA]</scope>
    <source>
        <strain evidence="2">Ve08.2h10</strain>
    </source>
</reference>
<proteinExistence type="predicted"/>
<protein>
    <submittedName>
        <fullName evidence="1">Uncharacterized protein</fullName>
    </submittedName>
</protein>
<name>A0A0D0CLP1_9AGAM</name>
<keyword evidence="2" id="KW-1185">Reference proteome</keyword>